<dbReference type="RefSeq" id="WP_015725262.1">
    <property type="nucleotide sequence ID" value="NC_014972.1"/>
</dbReference>
<dbReference type="FunFam" id="2.20.28.10:FF:000001">
    <property type="entry name" value="Rubredoxin"/>
    <property type="match status" value="1"/>
</dbReference>
<feature type="domain" description="Rubredoxin-like" evidence="8">
    <location>
        <begin position="5"/>
        <end position="56"/>
    </location>
</feature>
<dbReference type="InterPro" id="IPR050526">
    <property type="entry name" value="Rubredoxin_ET"/>
</dbReference>
<sequence length="57" mass="6336">MTTANERYICANCGYIYAPSAGDSMNNIPPGTPFEELPPEWVCPMCYASQDQFDPLD</sequence>
<dbReference type="PANTHER" id="PTHR47627">
    <property type="entry name" value="RUBREDOXIN"/>
    <property type="match status" value="1"/>
</dbReference>
<dbReference type="PRINTS" id="PR00163">
    <property type="entry name" value="RUBREDOXIN"/>
</dbReference>
<evidence type="ECO:0000256" key="3">
    <source>
        <dbReference type="ARBA" id="ARBA00022448"/>
    </source>
</evidence>
<dbReference type="EMBL" id="CP002364">
    <property type="protein sequence ID" value="ADW18736.1"/>
    <property type="molecule type" value="Genomic_DNA"/>
</dbReference>
<dbReference type="KEGG" id="dpr:Despr_2600"/>
<dbReference type="AlphaFoldDB" id="A0A7U4DQ15"/>
<keyword evidence="5 7" id="KW-0249">Electron transport</keyword>
<accession>A0A7U4DQ15</accession>
<evidence type="ECO:0000313" key="10">
    <source>
        <dbReference type="Proteomes" id="UP000006365"/>
    </source>
</evidence>
<protein>
    <recommendedName>
        <fullName evidence="7">Rubredoxin</fullName>
    </recommendedName>
</protein>
<keyword evidence="10" id="KW-1185">Reference proteome</keyword>
<name>A0A7U4DQ15_DESPD</name>
<gene>
    <name evidence="9" type="ordered locus">Despr_2600</name>
</gene>
<evidence type="ECO:0000256" key="2">
    <source>
        <dbReference type="ARBA" id="ARBA00005337"/>
    </source>
</evidence>
<evidence type="ECO:0000256" key="4">
    <source>
        <dbReference type="ARBA" id="ARBA00022723"/>
    </source>
</evidence>
<dbReference type="PROSITE" id="PS50903">
    <property type="entry name" value="RUBREDOXIN_LIKE"/>
    <property type="match status" value="1"/>
</dbReference>
<evidence type="ECO:0000256" key="5">
    <source>
        <dbReference type="ARBA" id="ARBA00022982"/>
    </source>
</evidence>
<dbReference type="InterPro" id="IPR024934">
    <property type="entry name" value="Rubredoxin-like_dom"/>
</dbReference>
<dbReference type="PANTHER" id="PTHR47627:SF1">
    <property type="entry name" value="RUBREDOXIN-1-RELATED"/>
    <property type="match status" value="1"/>
</dbReference>
<evidence type="ECO:0000256" key="7">
    <source>
        <dbReference type="RuleBase" id="RU003820"/>
    </source>
</evidence>
<dbReference type="CDD" id="cd00730">
    <property type="entry name" value="rubredoxin"/>
    <property type="match status" value="1"/>
</dbReference>
<comment type="similarity">
    <text evidence="2 7">Belongs to the rubredoxin family.</text>
</comment>
<dbReference type="GO" id="GO:0005506">
    <property type="term" value="F:iron ion binding"/>
    <property type="evidence" value="ECO:0007669"/>
    <property type="project" value="UniProtKB-UniRule"/>
</dbReference>
<reference evidence="9 10" key="1">
    <citation type="journal article" date="2011" name="Stand. Genomic Sci.">
        <title>Complete genome sequence of Desulfobulbus propionicus type strain (1pr3).</title>
        <authorList>
            <person name="Pagani I."/>
            <person name="Lapidus A."/>
            <person name="Nolan M."/>
            <person name="Lucas S."/>
            <person name="Hammon N."/>
            <person name="Deshpande S."/>
            <person name="Cheng J.F."/>
            <person name="Chertkov O."/>
            <person name="Davenport K."/>
            <person name="Tapia R."/>
            <person name="Han C."/>
            <person name="Goodwin L."/>
            <person name="Pitluck S."/>
            <person name="Liolios K."/>
            <person name="Mavromatis K."/>
            <person name="Ivanova N."/>
            <person name="Mikhailova N."/>
            <person name="Pati A."/>
            <person name="Chen A."/>
            <person name="Palaniappan K."/>
            <person name="Land M."/>
            <person name="Hauser L."/>
            <person name="Chang Y.J."/>
            <person name="Jeffries C.D."/>
            <person name="Detter J.C."/>
            <person name="Brambilla E."/>
            <person name="Kannan K.P."/>
            <person name="Djao O.D."/>
            <person name="Rohde M."/>
            <person name="Pukall R."/>
            <person name="Spring S."/>
            <person name="Goker M."/>
            <person name="Sikorski J."/>
            <person name="Woyke T."/>
            <person name="Bristow J."/>
            <person name="Eisen J.A."/>
            <person name="Markowitz V."/>
            <person name="Hugenholtz P."/>
            <person name="Kyrpides N.C."/>
            <person name="Klenk H.P."/>
        </authorList>
    </citation>
    <scope>NUCLEOTIDE SEQUENCE [LARGE SCALE GENOMIC DNA]</scope>
    <source>
        <strain evidence="10">ATCC 33891 / DSM 2032 / 1pr3</strain>
    </source>
</reference>
<comment type="cofactor">
    <cofactor evidence="1 7">
        <name>Fe(3+)</name>
        <dbReference type="ChEBI" id="CHEBI:29034"/>
    </cofactor>
</comment>
<keyword evidence="6 7" id="KW-0408">Iron</keyword>
<evidence type="ECO:0000256" key="1">
    <source>
        <dbReference type="ARBA" id="ARBA00001965"/>
    </source>
</evidence>
<dbReference type="Proteomes" id="UP000006365">
    <property type="component" value="Chromosome"/>
</dbReference>
<evidence type="ECO:0000259" key="8">
    <source>
        <dbReference type="PROSITE" id="PS50903"/>
    </source>
</evidence>
<evidence type="ECO:0000256" key="6">
    <source>
        <dbReference type="ARBA" id="ARBA00023004"/>
    </source>
</evidence>
<dbReference type="Gene3D" id="2.20.28.10">
    <property type="match status" value="1"/>
</dbReference>
<dbReference type="GO" id="GO:0043448">
    <property type="term" value="P:alkane catabolic process"/>
    <property type="evidence" value="ECO:0007669"/>
    <property type="project" value="TreeGrafter"/>
</dbReference>
<dbReference type="Pfam" id="PF00301">
    <property type="entry name" value="Rubredoxin"/>
    <property type="match status" value="1"/>
</dbReference>
<evidence type="ECO:0000313" key="9">
    <source>
        <dbReference type="EMBL" id="ADW18736.1"/>
    </source>
</evidence>
<dbReference type="InterPro" id="IPR024935">
    <property type="entry name" value="Rubredoxin_dom"/>
</dbReference>
<dbReference type="SUPFAM" id="SSF57802">
    <property type="entry name" value="Rubredoxin-like"/>
    <property type="match status" value="1"/>
</dbReference>
<keyword evidence="4 7" id="KW-0479">Metal-binding</keyword>
<dbReference type="GO" id="GO:0009055">
    <property type="term" value="F:electron transfer activity"/>
    <property type="evidence" value="ECO:0007669"/>
    <property type="project" value="TreeGrafter"/>
</dbReference>
<organism evidence="9 10">
    <name type="scientific">Desulfobulbus propionicus (strain ATCC 33891 / DSM 2032 / VKM B-1956 / 1pr3)</name>
    <dbReference type="NCBI Taxonomy" id="577650"/>
    <lineage>
        <taxon>Bacteria</taxon>
        <taxon>Pseudomonadati</taxon>
        <taxon>Thermodesulfobacteriota</taxon>
        <taxon>Desulfobulbia</taxon>
        <taxon>Desulfobulbales</taxon>
        <taxon>Desulfobulbaceae</taxon>
        <taxon>Desulfobulbus</taxon>
    </lineage>
</organism>
<proteinExistence type="inferred from homology"/>
<keyword evidence="3" id="KW-0813">Transport</keyword>